<evidence type="ECO:0000313" key="3">
    <source>
        <dbReference type="Proteomes" id="UP001470230"/>
    </source>
</evidence>
<name>A0ABR2JKP6_9EUKA</name>
<proteinExistence type="predicted"/>
<dbReference type="Proteomes" id="UP001470230">
    <property type="component" value="Unassembled WGS sequence"/>
</dbReference>
<gene>
    <name evidence="2" type="ORF">M9Y10_005234</name>
</gene>
<keyword evidence="1" id="KW-0472">Membrane</keyword>
<feature type="transmembrane region" description="Helical" evidence="1">
    <location>
        <begin position="69"/>
        <end position="92"/>
    </location>
</feature>
<reference evidence="2 3" key="1">
    <citation type="submission" date="2024-04" db="EMBL/GenBank/DDBJ databases">
        <title>Tritrichomonas musculus Genome.</title>
        <authorList>
            <person name="Alves-Ferreira E."/>
            <person name="Grigg M."/>
            <person name="Lorenzi H."/>
            <person name="Galac M."/>
        </authorList>
    </citation>
    <scope>NUCLEOTIDE SEQUENCE [LARGE SCALE GENOMIC DNA]</scope>
    <source>
        <strain evidence="2 3">EAF2021</strain>
    </source>
</reference>
<sequence>MSKKVLDRHPFLKTVETNGNASNREQIKITLLRIFNFSSILYFGVSVLLFYLSFYFFGKSQFRILIPAFYWAVLGLASLTALGYIFHIVFIFIKKKRHIRPVEFTVVSICVIVFLVYELIIFTITQQLDKNFKEFWKKHNGDVKVQQIENSLKCCGYDKLESRCSRRSNVQCYSVINKNYFKHQYPIAFSQMAFTIVLFIYLLELFSKSLMKKKKQHNNSEKKQREMPLSPDQL</sequence>
<keyword evidence="3" id="KW-1185">Reference proteome</keyword>
<protein>
    <recommendedName>
        <fullName evidence="4">Tetraspanin family protein</fullName>
    </recommendedName>
</protein>
<evidence type="ECO:0008006" key="4">
    <source>
        <dbReference type="Google" id="ProtNLM"/>
    </source>
</evidence>
<comment type="caution">
    <text evidence="2">The sequence shown here is derived from an EMBL/GenBank/DDBJ whole genome shotgun (WGS) entry which is preliminary data.</text>
</comment>
<keyword evidence="1" id="KW-1133">Transmembrane helix</keyword>
<feature type="transmembrane region" description="Helical" evidence="1">
    <location>
        <begin position="187"/>
        <end position="206"/>
    </location>
</feature>
<organism evidence="2 3">
    <name type="scientific">Tritrichomonas musculus</name>
    <dbReference type="NCBI Taxonomy" id="1915356"/>
    <lineage>
        <taxon>Eukaryota</taxon>
        <taxon>Metamonada</taxon>
        <taxon>Parabasalia</taxon>
        <taxon>Tritrichomonadida</taxon>
        <taxon>Tritrichomonadidae</taxon>
        <taxon>Tritrichomonas</taxon>
    </lineage>
</organism>
<accession>A0ABR2JKP6</accession>
<keyword evidence="1" id="KW-0812">Transmembrane</keyword>
<evidence type="ECO:0000313" key="2">
    <source>
        <dbReference type="EMBL" id="KAK8878461.1"/>
    </source>
</evidence>
<feature type="transmembrane region" description="Helical" evidence="1">
    <location>
        <begin position="34"/>
        <end position="57"/>
    </location>
</feature>
<evidence type="ECO:0000256" key="1">
    <source>
        <dbReference type="SAM" id="Phobius"/>
    </source>
</evidence>
<dbReference type="EMBL" id="JAPFFF010000011">
    <property type="protein sequence ID" value="KAK8878461.1"/>
    <property type="molecule type" value="Genomic_DNA"/>
</dbReference>
<feature type="transmembrane region" description="Helical" evidence="1">
    <location>
        <begin position="104"/>
        <end position="124"/>
    </location>
</feature>